<evidence type="ECO:0000313" key="1">
    <source>
        <dbReference type="EMBL" id="PPK88096.1"/>
    </source>
</evidence>
<dbReference type="AlphaFoldDB" id="A0A2S6I9B8"/>
<comment type="caution">
    <text evidence="1">The sequence shown here is derived from an EMBL/GenBank/DDBJ whole genome shotgun (WGS) entry which is preliminary data.</text>
</comment>
<evidence type="ECO:0008006" key="3">
    <source>
        <dbReference type="Google" id="ProtNLM"/>
    </source>
</evidence>
<protein>
    <recommendedName>
        <fullName evidence="3">SnoaL-like protein</fullName>
    </recommendedName>
</protein>
<reference evidence="1 2" key="1">
    <citation type="submission" date="2018-02" db="EMBL/GenBank/DDBJ databases">
        <title>Genomic Encyclopedia of Archaeal and Bacterial Type Strains, Phase II (KMG-II): from individual species to whole genera.</title>
        <authorList>
            <person name="Goeker M."/>
        </authorList>
    </citation>
    <scope>NUCLEOTIDE SEQUENCE [LARGE SCALE GENOMIC DNA]</scope>
    <source>
        <strain evidence="1 2">DSM 29526</strain>
    </source>
</reference>
<gene>
    <name evidence="1" type="ORF">CLV84_1060</name>
</gene>
<dbReference type="OrthoDB" id="1492853at2"/>
<sequence length="139" mass="15867">MPLPPATVRFFDRYAAYFTASDSLQVAAMYAFPASIFSATGQSVIMDRPAFLRDCELTFRKYDAVGVKRITHRLVGDSPINGVIRLVEMEWIFLDQAGERLTDFRTRYIVRDFNGHLIILGVVEVDETERLEQLLDTEA</sequence>
<dbReference type="RefSeq" id="WP_104418669.1">
    <property type="nucleotide sequence ID" value="NZ_PTJC01000005.1"/>
</dbReference>
<name>A0A2S6I9B8_9BACT</name>
<proteinExistence type="predicted"/>
<keyword evidence="2" id="KW-1185">Reference proteome</keyword>
<dbReference type="EMBL" id="PTJC01000005">
    <property type="protein sequence ID" value="PPK88096.1"/>
    <property type="molecule type" value="Genomic_DNA"/>
</dbReference>
<accession>A0A2S6I9B8</accession>
<organism evidence="1 2">
    <name type="scientific">Neolewinella xylanilytica</name>
    <dbReference type="NCBI Taxonomy" id="1514080"/>
    <lineage>
        <taxon>Bacteria</taxon>
        <taxon>Pseudomonadati</taxon>
        <taxon>Bacteroidota</taxon>
        <taxon>Saprospiria</taxon>
        <taxon>Saprospirales</taxon>
        <taxon>Lewinellaceae</taxon>
        <taxon>Neolewinella</taxon>
    </lineage>
</organism>
<dbReference type="Proteomes" id="UP000237662">
    <property type="component" value="Unassembled WGS sequence"/>
</dbReference>
<evidence type="ECO:0000313" key="2">
    <source>
        <dbReference type="Proteomes" id="UP000237662"/>
    </source>
</evidence>